<dbReference type="CDD" id="cd00610">
    <property type="entry name" value="OAT_like"/>
    <property type="match status" value="1"/>
</dbReference>
<dbReference type="GO" id="GO:0006526">
    <property type="term" value="P:L-arginine biosynthetic process"/>
    <property type="evidence" value="ECO:0007669"/>
    <property type="project" value="UniProtKB-UniRule"/>
</dbReference>
<proteinExistence type="inferred from homology"/>
<feature type="binding site" evidence="5">
    <location>
        <begin position="223"/>
        <end position="226"/>
    </location>
    <ligand>
        <name>pyridoxal 5'-phosphate</name>
        <dbReference type="ChEBI" id="CHEBI:597326"/>
    </ligand>
</feature>
<reference evidence="6" key="1">
    <citation type="submission" date="2009-04" db="EMBL/GenBank/DDBJ databases">
        <title>The draft genome and assembly of Ethanoligenens harbinense YUAN-3T by gene library.</title>
        <authorList>
            <person name="Zhao X."/>
            <person name="Ren N."/>
            <person name="Xing D."/>
            <person name="Wang J."/>
            <person name="Fu N."/>
            <person name="Zhang L."/>
            <person name="Wan J."/>
        </authorList>
    </citation>
    <scope>NUCLEOTIDE SEQUENCE</scope>
    <source>
        <strain evidence="6">YUAN-3</strain>
    </source>
</reference>
<dbReference type="SUPFAM" id="SSF53383">
    <property type="entry name" value="PLP-dependent transferases"/>
    <property type="match status" value="1"/>
</dbReference>
<evidence type="ECO:0000256" key="3">
    <source>
        <dbReference type="ARBA" id="ARBA00022679"/>
    </source>
</evidence>
<feature type="binding site" evidence="5">
    <location>
        <position position="280"/>
    </location>
    <ligand>
        <name>N(2)-acetyl-L-ornithine</name>
        <dbReference type="ChEBI" id="CHEBI:57805"/>
    </ligand>
</feature>
<dbReference type="PIRSF" id="PIRSF000521">
    <property type="entry name" value="Transaminase_4ab_Lys_Orn"/>
    <property type="match status" value="1"/>
</dbReference>
<comment type="subunit">
    <text evidence="5">Homodimer.</text>
</comment>
<dbReference type="EMBL" id="FJ889128">
    <property type="protein sequence ID" value="ACP41144.1"/>
    <property type="molecule type" value="Genomic_DNA"/>
</dbReference>
<feature type="binding site" evidence="5">
    <location>
        <position position="281"/>
    </location>
    <ligand>
        <name>pyridoxal 5'-phosphate</name>
        <dbReference type="ChEBI" id="CHEBI:597326"/>
    </ligand>
</feature>
<feature type="binding site" evidence="5">
    <location>
        <begin position="105"/>
        <end position="106"/>
    </location>
    <ligand>
        <name>pyridoxal 5'-phosphate</name>
        <dbReference type="ChEBI" id="CHEBI:597326"/>
    </ligand>
</feature>
<comment type="subcellular location">
    <subcellularLocation>
        <location evidence="5">Cytoplasm</location>
    </subcellularLocation>
</comment>
<dbReference type="Gene3D" id="3.40.640.10">
    <property type="entry name" value="Type I PLP-dependent aspartate aminotransferase-like (Major domain)"/>
    <property type="match status" value="1"/>
</dbReference>
<evidence type="ECO:0000256" key="5">
    <source>
        <dbReference type="HAMAP-Rule" id="MF_01107"/>
    </source>
</evidence>
<dbReference type="PANTHER" id="PTHR11986:SF79">
    <property type="entry name" value="ACETYLORNITHINE AMINOTRANSFERASE, MITOCHONDRIAL"/>
    <property type="match status" value="1"/>
</dbReference>
<comment type="similarity">
    <text evidence="5">Belongs to the class-III pyridoxal-phosphate-dependent aminotransferase family. ArgD subfamily.</text>
</comment>
<dbReference type="GO" id="GO:0030170">
    <property type="term" value="F:pyridoxal phosphate binding"/>
    <property type="evidence" value="ECO:0007669"/>
    <property type="project" value="InterPro"/>
</dbReference>
<feature type="modified residue" description="N6-(pyridoxal phosphate)lysine" evidence="5">
    <location>
        <position position="252"/>
    </location>
</feature>
<dbReference type="PANTHER" id="PTHR11986">
    <property type="entry name" value="AMINOTRANSFERASE CLASS III"/>
    <property type="match status" value="1"/>
</dbReference>
<evidence type="ECO:0000256" key="1">
    <source>
        <dbReference type="ARBA" id="ARBA00022576"/>
    </source>
</evidence>
<comment type="cofactor">
    <cofactor evidence="5">
        <name>pyridoxal 5'-phosphate</name>
        <dbReference type="ChEBI" id="CHEBI:597326"/>
    </cofactor>
    <text evidence="5">Binds 1 pyridoxal phosphate per subunit.</text>
</comment>
<comment type="pathway">
    <text evidence="5">Amino-acid biosynthesis; L-arginine biosynthesis; N(2)-acetyl-L-ornithine from L-glutamate: step 4/4.</text>
</comment>
<keyword evidence="4 5" id="KW-0663">Pyridoxal phosphate</keyword>
<dbReference type="NCBIfam" id="NF002325">
    <property type="entry name" value="PRK01278.1"/>
    <property type="match status" value="1"/>
</dbReference>
<keyword evidence="5" id="KW-0963">Cytoplasm</keyword>
<dbReference type="Gene3D" id="3.90.1150.10">
    <property type="entry name" value="Aspartate Aminotransferase, domain 1"/>
    <property type="match status" value="1"/>
</dbReference>
<feature type="binding site" evidence="5">
    <location>
        <position position="141"/>
    </location>
    <ligand>
        <name>N(2)-acetyl-L-ornithine</name>
        <dbReference type="ChEBI" id="CHEBI:57805"/>
    </ligand>
</feature>
<dbReference type="FunFam" id="3.40.640.10:FF:000004">
    <property type="entry name" value="Acetylornithine aminotransferase"/>
    <property type="match status" value="1"/>
</dbReference>
<name>C3VPN2_9FIRM</name>
<dbReference type="PROSITE" id="PS00600">
    <property type="entry name" value="AA_TRANSFER_CLASS_3"/>
    <property type="match status" value="1"/>
</dbReference>
<protein>
    <recommendedName>
        <fullName evidence="5">Acetylornithine aminotransferase</fullName>
        <shortName evidence="5">ACOAT</shortName>
        <ecNumber evidence="5">2.6.1.11</ecNumber>
    </recommendedName>
</protein>
<evidence type="ECO:0000313" key="6">
    <source>
        <dbReference type="EMBL" id="ACP41144.1"/>
    </source>
</evidence>
<keyword evidence="5" id="KW-0055">Arginine biosynthesis</keyword>
<dbReference type="InterPro" id="IPR004636">
    <property type="entry name" value="AcOrn/SuccOrn_fam"/>
</dbReference>
<dbReference type="InterPro" id="IPR015422">
    <property type="entry name" value="PyrdxlP-dep_Trfase_small"/>
</dbReference>
<dbReference type="GO" id="GO:0005737">
    <property type="term" value="C:cytoplasm"/>
    <property type="evidence" value="ECO:0007669"/>
    <property type="project" value="UniProtKB-SubCell"/>
</dbReference>
<dbReference type="EC" id="2.6.1.11" evidence="5"/>
<dbReference type="Pfam" id="PF00202">
    <property type="entry name" value="Aminotran_3"/>
    <property type="match status" value="1"/>
</dbReference>
<sequence>MDFKETKAAYDQYVMHSYGRFDVALVSGKGATATGVDGKTYIDFGSGIGVNALGYADDGWVKAVSEQAAKLAHISNLYYSPVQAACARLFCERTGFSRVFFANSGAESNEGLIKLARKYSFDKYGKGRGTVVCLNNSFHGRTVTTLSATGQDVFHNYFFPFTDGFRFVTANDTAGLEAAVQDDVCAILMEAVQGEGGVYPLEQAFVEKAAQLAAEKDVLLCFDEVQCGIGRTGHIFGFEEFGVKPDIVSCAKALAGGLPMGAVLCGEKCKDVFTPGTHATTFGGTPICCAAAIEVLSRVTEPAFLQAVRDKAAYIRAGLEKLPGVHSIRGLGLMIGFEIEGVDSGKVAVEAAKEGLLILTAKTAMRTPPPLVITKEEIDKGLAILSGVIEQLRAGA</sequence>
<comment type="catalytic activity">
    <reaction evidence="5">
        <text>N(2)-acetyl-L-ornithine + 2-oxoglutarate = N-acetyl-L-glutamate 5-semialdehyde + L-glutamate</text>
        <dbReference type="Rhea" id="RHEA:18049"/>
        <dbReference type="ChEBI" id="CHEBI:16810"/>
        <dbReference type="ChEBI" id="CHEBI:29123"/>
        <dbReference type="ChEBI" id="CHEBI:29985"/>
        <dbReference type="ChEBI" id="CHEBI:57805"/>
        <dbReference type="EC" id="2.6.1.11"/>
    </reaction>
</comment>
<evidence type="ECO:0000256" key="4">
    <source>
        <dbReference type="ARBA" id="ARBA00022898"/>
    </source>
</evidence>
<dbReference type="InterPro" id="IPR005814">
    <property type="entry name" value="Aminotrans_3"/>
</dbReference>
<comment type="miscellaneous">
    <text evidence="5">May also have succinyldiaminopimelate aminotransferase activity, thus carrying out the corresponding step in lysine biosynthesis.</text>
</comment>
<dbReference type="InterPro" id="IPR049704">
    <property type="entry name" value="Aminotrans_3_PPA_site"/>
</dbReference>
<accession>C3VPN2</accession>
<dbReference type="GO" id="GO:0042802">
    <property type="term" value="F:identical protein binding"/>
    <property type="evidence" value="ECO:0007669"/>
    <property type="project" value="TreeGrafter"/>
</dbReference>
<feature type="binding site" evidence="5">
    <location>
        <position position="138"/>
    </location>
    <ligand>
        <name>pyridoxal 5'-phosphate</name>
        <dbReference type="ChEBI" id="CHEBI:597326"/>
    </ligand>
</feature>
<dbReference type="NCBIfam" id="TIGR00707">
    <property type="entry name" value="argD"/>
    <property type="match status" value="1"/>
</dbReference>
<dbReference type="UniPathway" id="UPA00068">
    <property type="reaction ID" value="UER00109"/>
</dbReference>
<dbReference type="AlphaFoldDB" id="C3VPN2"/>
<dbReference type="HAMAP" id="MF_01107">
    <property type="entry name" value="ArgD_aminotrans_3"/>
    <property type="match status" value="1"/>
</dbReference>
<dbReference type="InterPro" id="IPR015424">
    <property type="entry name" value="PyrdxlP-dep_Trfase"/>
</dbReference>
<keyword evidence="3 5" id="KW-0808">Transferase</keyword>
<organism evidence="6">
    <name type="scientific">Ethanoligenens harbinense</name>
    <dbReference type="NCBI Taxonomy" id="253239"/>
    <lineage>
        <taxon>Bacteria</taxon>
        <taxon>Bacillati</taxon>
        <taxon>Bacillota</taxon>
        <taxon>Clostridia</taxon>
        <taxon>Eubacteriales</taxon>
        <taxon>Oscillospiraceae</taxon>
        <taxon>Ethanoligenens</taxon>
    </lineage>
</organism>
<dbReference type="InterPro" id="IPR050103">
    <property type="entry name" value="Class-III_PLP-dep_AT"/>
</dbReference>
<dbReference type="GO" id="GO:0003992">
    <property type="term" value="F:N2-acetyl-L-ornithine:2-oxoglutarate 5-aminotransferase activity"/>
    <property type="evidence" value="ECO:0007669"/>
    <property type="project" value="UniProtKB-UniRule"/>
</dbReference>
<evidence type="ECO:0000256" key="2">
    <source>
        <dbReference type="ARBA" id="ARBA00022605"/>
    </source>
</evidence>
<keyword evidence="1 5" id="KW-0032">Aminotransferase</keyword>
<keyword evidence="2 5" id="KW-0028">Amino-acid biosynthesis</keyword>
<gene>
    <name evidence="5" type="primary">argD</name>
</gene>
<dbReference type="InterPro" id="IPR015421">
    <property type="entry name" value="PyrdxlP-dep_Trfase_major"/>
</dbReference>